<evidence type="ECO:0000256" key="4">
    <source>
        <dbReference type="ARBA" id="ARBA00022475"/>
    </source>
</evidence>
<feature type="transmembrane region" description="Helical" evidence="9">
    <location>
        <begin position="12"/>
        <end position="31"/>
    </location>
</feature>
<feature type="compositionally biased region" description="Basic residues" evidence="8">
    <location>
        <begin position="115"/>
        <end position="140"/>
    </location>
</feature>
<dbReference type="GO" id="GO:0015104">
    <property type="term" value="F:antimonite transmembrane transporter activity"/>
    <property type="evidence" value="ECO:0007669"/>
    <property type="project" value="TreeGrafter"/>
</dbReference>
<keyword evidence="5 9" id="KW-0812">Transmembrane</keyword>
<dbReference type="GO" id="GO:0015297">
    <property type="term" value="F:antiporter activity"/>
    <property type="evidence" value="ECO:0007669"/>
    <property type="project" value="InterPro"/>
</dbReference>
<dbReference type="EMBL" id="FN392670">
    <property type="protein sequence ID" value="CAY64640.2"/>
    <property type="molecule type" value="Genomic_DNA"/>
</dbReference>
<dbReference type="PANTHER" id="PTHR43057">
    <property type="entry name" value="ARSENITE EFFLUX TRANSPORTER"/>
    <property type="match status" value="1"/>
</dbReference>
<evidence type="ECO:0000256" key="9">
    <source>
        <dbReference type="SAM" id="Phobius"/>
    </source>
</evidence>
<evidence type="ECO:0000256" key="6">
    <source>
        <dbReference type="ARBA" id="ARBA00022989"/>
    </source>
</evidence>
<evidence type="ECO:0000256" key="2">
    <source>
        <dbReference type="ARBA" id="ARBA00010110"/>
    </source>
</evidence>
<feature type="non-terminal residue" evidence="10">
    <location>
        <position position="1"/>
    </location>
</feature>
<dbReference type="InterPro" id="IPR002657">
    <property type="entry name" value="BilAc:Na_symport/Acr3"/>
</dbReference>
<dbReference type="PANTHER" id="PTHR43057:SF1">
    <property type="entry name" value="ARSENICAL-RESISTANCE PROTEIN 3"/>
    <property type="match status" value="1"/>
</dbReference>
<comment type="subcellular location">
    <subcellularLocation>
        <location evidence="1">Cell membrane</location>
        <topology evidence="1">Multi-pass membrane protein</topology>
    </subcellularLocation>
</comment>
<evidence type="ECO:0000256" key="1">
    <source>
        <dbReference type="ARBA" id="ARBA00004651"/>
    </source>
</evidence>
<keyword evidence="3" id="KW-0813">Transport</keyword>
<name>C9X4N7_9HYPH</name>
<organism evidence="10">
    <name type="scientific">Sinorhizobium sp. As5-6</name>
    <dbReference type="NCBI Taxonomy" id="644409"/>
    <lineage>
        <taxon>Bacteria</taxon>
        <taxon>Pseudomonadati</taxon>
        <taxon>Pseudomonadota</taxon>
        <taxon>Alphaproteobacteria</taxon>
        <taxon>Hyphomicrobiales</taxon>
        <taxon>Rhizobiaceae</taxon>
        <taxon>Sinorhizobium/Ensifer group</taxon>
        <taxon>Sinorhizobium</taxon>
    </lineage>
</organism>
<protein>
    <submittedName>
        <fullName evidence="10">Arsenite efflux pump</fullName>
    </submittedName>
</protein>
<feature type="region of interest" description="Disordered" evidence="8">
    <location>
        <begin position="73"/>
        <end position="94"/>
    </location>
</feature>
<proteinExistence type="inferred from homology"/>
<dbReference type="GO" id="GO:0015105">
    <property type="term" value="F:arsenite transmembrane transporter activity"/>
    <property type="evidence" value="ECO:0007669"/>
    <property type="project" value="TreeGrafter"/>
</dbReference>
<reference evidence="10" key="1">
    <citation type="journal article" date="2010" name="Syst. Appl. Microbiol.">
        <title>Arsenic-resistant bacteria associated with roots of the wild Cirsium arvense (L.) plant from an arsenic polluted soil, and screening of potential plant growth-promoting characteristics.</title>
        <authorList>
            <person name="Cavalca L."/>
            <person name="Zanchi R."/>
            <person name="Corsini A."/>
            <person name="Colombo M."/>
            <person name="Romagnoli C."/>
            <person name="Canzi E."/>
            <person name="Andreoni V."/>
        </authorList>
    </citation>
    <scope>NUCLEOTIDE SEQUENCE</scope>
    <source>
        <strain evidence="10">As5-6</strain>
    </source>
</reference>
<evidence type="ECO:0000313" key="10">
    <source>
        <dbReference type="EMBL" id="CAY64640.2"/>
    </source>
</evidence>
<keyword evidence="4" id="KW-1003">Cell membrane</keyword>
<evidence type="ECO:0000256" key="5">
    <source>
        <dbReference type="ARBA" id="ARBA00022692"/>
    </source>
</evidence>
<dbReference type="Gene3D" id="1.20.1530.20">
    <property type="match status" value="1"/>
</dbReference>
<sequence>LPGPSNASYINRAVKPFSMALLGWLFIGWLFRPYLPETQIDSYIAGLIILAAAPCTAMVFVWSNLIRGEPHFHSLSGRSQRRRHGGRLRPDRRPIACPVGDYRAVGHSPLVGGSLHRHTRHHRSTYARHPALRRGTKPHS</sequence>
<evidence type="ECO:0000256" key="8">
    <source>
        <dbReference type="SAM" id="MobiDB-lite"/>
    </source>
</evidence>
<dbReference type="InterPro" id="IPR004706">
    <property type="entry name" value="Arsenical-R_Acr3"/>
</dbReference>
<dbReference type="InterPro" id="IPR038770">
    <property type="entry name" value="Na+/solute_symporter_sf"/>
</dbReference>
<evidence type="ECO:0000256" key="3">
    <source>
        <dbReference type="ARBA" id="ARBA00022448"/>
    </source>
</evidence>
<keyword evidence="7 9" id="KW-0472">Membrane</keyword>
<comment type="similarity">
    <text evidence="2">Belongs to the arsenical resistance-3 (ACR3) (TC 2.A.59) family.</text>
</comment>
<dbReference type="Pfam" id="PF01758">
    <property type="entry name" value="SBF"/>
    <property type="match status" value="1"/>
</dbReference>
<dbReference type="GO" id="GO:0005886">
    <property type="term" value="C:plasma membrane"/>
    <property type="evidence" value="ECO:0007669"/>
    <property type="project" value="UniProtKB-SubCell"/>
</dbReference>
<gene>
    <name evidence="10" type="primary">ACR3(2)</name>
</gene>
<dbReference type="AlphaFoldDB" id="C9X4N7"/>
<evidence type="ECO:0000256" key="7">
    <source>
        <dbReference type="ARBA" id="ARBA00023136"/>
    </source>
</evidence>
<feature type="region of interest" description="Disordered" evidence="8">
    <location>
        <begin position="113"/>
        <end position="140"/>
    </location>
</feature>
<feature type="transmembrane region" description="Helical" evidence="9">
    <location>
        <begin position="43"/>
        <end position="66"/>
    </location>
</feature>
<accession>C9X4N7</accession>
<keyword evidence="6 9" id="KW-1133">Transmembrane helix</keyword>
<feature type="non-terminal residue" evidence="10">
    <location>
        <position position="140"/>
    </location>
</feature>